<dbReference type="Proteomes" id="UP001595952">
    <property type="component" value="Unassembled WGS sequence"/>
</dbReference>
<gene>
    <name evidence="2" type="ORF">ACFO0D_11655</name>
</gene>
<organism evidence="2 3">
    <name type="scientific">Deinococcus hohokamensis</name>
    <dbReference type="NCBI Taxonomy" id="309883"/>
    <lineage>
        <taxon>Bacteria</taxon>
        <taxon>Thermotogati</taxon>
        <taxon>Deinococcota</taxon>
        <taxon>Deinococci</taxon>
        <taxon>Deinococcales</taxon>
        <taxon>Deinococcaceae</taxon>
        <taxon>Deinococcus</taxon>
    </lineage>
</organism>
<evidence type="ECO:0000256" key="1">
    <source>
        <dbReference type="SAM" id="MobiDB-lite"/>
    </source>
</evidence>
<feature type="compositionally biased region" description="Basic and acidic residues" evidence="1">
    <location>
        <begin position="57"/>
        <end position="75"/>
    </location>
</feature>
<keyword evidence="3" id="KW-1185">Reference proteome</keyword>
<name>A0ABV9I9I5_9DEIO</name>
<dbReference type="EMBL" id="JBHSEI010000008">
    <property type="protein sequence ID" value="MFC4638992.1"/>
    <property type="molecule type" value="Genomic_DNA"/>
</dbReference>
<evidence type="ECO:0000313" key="3">
    <source>
        <dbReference type="Proteomes" id="UP001595952"/>
    </source>
</evidence>
<evidence type="ECO:0000313" key="2">
    <source>
        <dbReference type="EMBL" id="MFC4638992.1"/>
    </source>
</evidence>
<accession>A0ABV9I9I5</accession>
<reference evidence="3" key="1">
    <citation type="journal article" date="2019" name="Int. J. Syst. Evol. Microbiol.">
        <title>The Global Catalogue of Microorganisms (GCM) 10K type strain sequencing project: providing services to taxonomists for standard genome sequencing and annotation.</title>
        <authorList>
            <consortium name="The Broad Institute Genomics Platform"/>
            <consortium name="The Broad Institute Genome Sequencing Center for Infectious Disease"/>
            <person name="Wu L."/>
            <person name="Ma J."/>
        </authorList>
    </citation>
    <scope>NUCLEOTIDE SEQUENCE [LARGE SCALE GENOMIC DNA]</scope>
    <source>
        <strain evidence="3">CCUG 55995</strain>
    </source>
</reference>
<protein>
    <submittedName>
        <fullName evidence="2">Uncharacterized protein</fullName>
    </submittedName>
</protein>
<sequence length="75" mass="8650">MPRGFLQRRNTLWQALRTAEPGSADFEATLQELCALIGWDRARVLAGLGWPDPGQPEQERLQEDRDAQTQMDRRQ</sequence>
<comment type="caution">
    <text evidence="2">The sequence shown here is derived from an EMBL/GenBank/DDBJ whole genome shotgun (WGS) entry which is preliminary data.</text>
</comment>
<feature type="region of interest" description="Disordered" evidence="1">
    <location>
        <begin position="48"/>
        <end position="75"/>
    </location>
</feature>
<dbReference type="RefSeq" id="WP_380061996.1">
    <property type="nucleotide sequence ID" value="NZ_JBHSEI010000008.1"/>
</dbReference>
<proteinExistence type="predicted"/>